<dbReference type="AlphaFoldDB" id="A0A6J4RL06"/>
<protein>
    <submittedName>
        <fullName evidence="2">DNA-3-methyladenine glycosylase II</fullName>
        <ecNumber evidence="2">3.2.2.21</ecNumber>
    </submittedName>
</protein>
<keyword evidence="2" id="KW-0378">Hydrolase</keyword>
<reference evidence="2" key="1">
    <citation type="submission" date="2020-02" db="EMBL/GenBank/DDBJ databases">
        <authorList>
            <person name="Meier V. D."/>
        </authorList>
    </citation>
    <scope>NUCLEOTIDE SEQUENCE</scope>
    <source>
        <strain evidence="2">AVDCRST_MAG38</strain>
    </source>
</reference>
<feature type="compositionally biased region" description="Basic residues" evidence="1">
    <location>
        <begin position="123"/>
        <end position="134"/>
    </location>
</feature>
<evidence type="ECO:0000313" key="2">
    <source>
        <dbReference type="EMBL" id="CAA9471630.1"/>
    </source>
</evidence>
<dbReference type="GO" id="GO:0003905">
    <property type="term" value="F:alkylbase DNA N-glycosylase activity"/>
    <property type="evidence" value="ECO:0007669"/>
    <property type="project" value="UniProtKB-EC"/>
</dbReference>
<feature type="region of interest" description="Disordered" evidence="1">
    <location>
        <begin position="1"/>
        <end position="193"/>
    </location>
</feature>
<sequence length="214" mass="22623">GGCRRPSATGRPGHGRVDRRLRRAAAHRARRPRAPGGPLRRAGALDRRATAVGEGGTIDLEPPAGPLRRPHPHSGGDPRRGSRGAAGGGRLLARQGRLPALAGRARGVGRARPGRAAAPGRRGGGRRAHRGQGRRRLDGAHVPDVHPAPSRRAAGRRPRRAQRGARRLWTRVGAGSRRAGDPGRALAPPPHARLPLPLALARQRAVPLRRGGRL</sequence>
<name>A0A6J4RL06_9ACTN</name>
<feature type="compositionally biased region" description="Low complexity" evidence="1">
    <location>
        <begin position="91"/>
        <end position="106"/>
    </location>
</feature>
<accession>A0A6J4RL06</accession>
<organism evidence="2">
    <name type="scientific">uncultured Solirubrobacteraceae bacterium</name>
    <dbReference type="NCBI Taxonomy" id="1162706"/>
    <lineage>
        <taxon>Bacteria</taxon>
        <taxon>Bacillati</taxon>
        <taxon>Actinomycetota</taxon>
        <taxon>Thermoleophilia</taxon>
        <taxon>Solirubrobacterales</taxon>
        <taxon>Solirubrobacteraceae</taxon>
        <taxon>environmental samples</taxon>
    </lineage>
</organism>
<evidence type="ECO:0000256" key="1">
    <source>
        <dbReference type="SAM" id="MobiDB-lite"/>
    </source>
</evidence>
<feature type="compositionally biased region" description="Basic residues" evidence="1">
    <location>
        <begin position="13"/>
        <end position="33"/>
    </location>
</feature>
<feature type="compositionally biased region" description="Basic residues" evidence="1">
    <location>
        <begin position="153"/>
        <end position="169"/>
    </location>
</feature>
<feature type="non-terminal residue" evidence="2">
    <location>
        <position position="1"/>
    </location>
</feature>
<gene>
    <name evidence="2" type="ORF">AVDCRST_MAG38-1341</name>
</gene>
<feature type="compositionally biased region" description="Basic and acidic residues" evidence="1">
    <location>
        <begin position="135"/>
        <end position="144"/>
    </location>
</feature>
<dbReference type="EC" id="3.2.2.21" evidence="2"/>
<keyword evidence="2" id="KW-0326">Glycosidase</keyword>
<dbReference type="EMBL" id="CADCVJ010000098">
    <property type="protein sequence ID" value="CAA9471630.1"/>
    <property type="molecule type" value="Genomic_DNA"/>
</dbReference>
<proteinExistence type="predicted"/>
<feature type="non-terminal residue" evidence="2">
    <location>
        <position position="214"/>
    </location>
</feature>